<evidence type="ECO:0000259" key="1">
    <source>
        <dbReference type="PROSITE" id="PS50089"/>
    </source>
</evidence>
<dbReference type="InterPro" id="IPR001841">
    <property type="entry name" value="Znf_RING"/>
</dbReference>
<evidence type="ECO:0000313" key="2">
    <source>
        <dbReference type="EMBL" id="QHT24722.1"/>
    </source>
</evidence>
<organism evidence="2">
    <name type="scientific">viral metagenome</name>
    <dbReference type="NCBI Taxonomy" id="1070528"/>
    <lineage>
        <taxon>unclassified sequences</taxon>
        <taxon>metagenomes</taxon>
        <taxon>organismal metagenomes</taxon>
    </lineage>
</organism>
<dbReference type="InterPro" id="IPR013083">
    <property type="entry name" value="Znf_RING/FYVE/PHD"/>
</dbReference>
<dbReference type="Pfam" id="PF13920">
    <property type="entry name" value="zf-C3HC4_3"/>
    <property type="match status" value="1"/>
</dbReference>
<sequence>MNNLESFLQKTPVMQLDILNWIIGLSDDFQISKDFFLVKMLGNKKFPTHLVKKIYQEQLWDITPDTLCKINTTKGMVINIPIYCYAAIKSDLSRAQTIIEFGADLNKKFYDSYSKTEISPLEYILAQSPNLGPDLPKIIQLFLDHGANSNQIVNYNDNEDNLLTFLATVIKDEYILERDNPNYEVSSHLIKGINILLMNGCNPSYVNKNAQTYIDIIPYAIKNKLNLKRLIKINYKISNKCVICQDNASKIACNPCGHICICMECLLNDSNKSDSCPLCRGYVNNYQIMDVKQFSNNNVSED</sequence>
<dbReference type="Gene3D" id="3.30.40.10">
    <property type="entry name" value="Zinc/RING finger domain, C3HC4 (zinc finger)"/>
    <property type="match status" value="1"/>
</dbReference>
<proteinExistence type="predicted"/>
<feature type="domain" description="RING-type" evidence="1">
    <location>
        <begin position="241"/>
        <end position="280"/>
    </location>
</feature>
<accession>A0A6C0E7L0</accession>
<dbReference type="InterPro" id="IPR036770">
    <property type="entry name" value="Ankyrin_rpt-contain_sf"/>
</dbReference>
<name>A0A6C0E7L0_9ZZZZ</name>
<protein>
    <recommendedName>
        <fullName evidence="1">RING-type domain-containing protein</fullName>
    </recommendedName>
</protein>
<dbReference type="SUPFAM" id="SSF48403">
    <property type="entry name" value="Ankyrin repeat"/>
    <property type="match status" value="1"/>
</dbReference>
<dbReference type="EMBL" id="MN739748">
    <property type="protein sequence ID" value="QHT24722.1"/>
    <property type="molecule type" value="Genomic_DNA"/>
</dbReference>
<dbReference type="AlphaFoldDB" id="A0A6C0E7L0"/>
<dbReference type="PROSITE" id="PS50089">
    <property type="entry name" value="ZF_RING_2"/>
    <property type="match status" value="1"/>
</dbReference>
<dbReference type="SUPFAM" id="SSF57850">
    <property type="entry name" value="RING/U-box"/>
    <property type="match status" value="1"/>
</dbReference>
<dbReference type="Gene3D" id="1.25.40.20">
    <property type="entry name" value="Ankyrin repeat-containing domain"/>
    <property type="match status" value="1"/>
</dbReference>
<reference evidence="2" key="1">
    <citation type="journal article" date="2020" name="Nature">
        <title>Giant virus diversity and host interactions through global metagenomics.</title>
        <authorList>
            <person name="Schulz F."/>
            <person name="Roux S."/>
            <person name="Paez-Espino D."/>
            <person name="Jungbluth S."/>
            <person name="Walsh D.A."/>
            <person name="Denef V.J."/>
            <person name="McMahon K.D."/>
            <person name="Konstantinidis K.T."/>
            <person name="Eloe-Fadrosh E.A."/>
            <person name="Kyrpides N.C."/>
            <person name="Woyke T."/>
        </authorList>
    </citation>
    <scope>NUCLEOTIDE SEQUENCE</scope>
    <source>
        <strain evidence="2">GVMAG-M-3300023179-150</strain>
    </source>
</reference>